<dbReference type="InterPro" id="IPR050464">
    <property type="entry name" value="Zeta_carotene_desat/Oxidored"/>
</dbReference>
<sequence>MTANGGRIGIVGGGVAGLTAAYRLLQKGHQVHLLEASPQLGGLVRTFEIGGGKIECFYHHLFSTDTTVIRLIEELGLGDQMVWRESKLGVFYDDRIYPFVTPIDLLR</sequence>
<dbReference type="PRINTS" id="PR00419">
    <property type="entry name" value="ADXRDTASE"/>
</dbReference>
<dbReference type="Pfam" id="PF01593">
    <property type="entry name" value="Amino_oxidase"/>
    <property type="match status" value="1"/>
</dbReference>
<dbReference type="InterPro" id="IPR036188">
    <property type="entry name" value="FAD/NAD-bd_sf"/>
</dbReference>
<dbReference type="GO" id="GO:0016491">
    <property type="term" value="F:oxidoreductase activity"/>
    <property type="evidence" value="ECO:0007669"/>
    <property type="project" value="InterPro"/>
</dbReference>
<name>A0A0F9BBE8_9ZZZZ</name>
<dbReference type="EMBL" id="LAZR01050169">
    <property type="protein sequence ID" value="KKK87964.1"/>
    <property type="molecule type" value="Genomic_DNA"/>
</dbReference>
<reference evidence="2" key="1">
    <citation type="journal article" date="2015" name="Nature">
        <title>Complex archaea that bridge the gap between prokaryotes and eukaryotes.</title>
        <authorList>
            <person name="Spang A."/>
            <person name="Saw J.H."/>
            <person name="Jorgensen S.L."/>
            <person name="Zaremba-Niedzwiedzka K."/>
            <person name="Martijn J."/>
            <person name="Lind A.E."/>
            <person name="van Eijk R."/>
            <person name="Schleper C."/>
            <person name="Guy L."/>
            <person name="Ettema T.J."/>
        </authorList>
    </citation>
    <scope>NUCLEOTIDE SEQUENCE</scope>
</reference>
<dbReference type="Gene3D" id="3.50.50.60">
    <property type="entry name" value="FAD/NAD(P)-binding domain"/>
    <property type="match status" value="1"/>
</dbReference>
<feature type="non-terminal residue" evidence="2">
    <location>
        <position position="107"/>
    </location>
</feature>
<dbReference type="InterPro" id="IPR002937">
    <property type="entry name" value="Amino_oxidase"/>
</dbReference>
<dbReference type="SUPFAM" id="SSF51905">
    <property type="entry name" value="FAD/NAD(P)-binding domain"/>
    <property type="match status" value="1"/>
</dbReference>
<dbReference type="AlphaFoldDB" id="A0A0F9BBE8"/>
<evidence type="ECO:0000259" key="1">
    <source>
        <dbReference type="Pfam" id="PF01593"/>
    </source>
</evidence>
<feature type="domain" description="Amine oxidase" evidence="1">
    <location>
        <begin position="15"/>
        <end position="92"/>
    </location>
</feature>
<evidence type="ECO:0000313" key="2">
    <source>
        <dbReference type="EMBL" id="KKK87964.1"/>
    </source>
</evidence>
<dbReference type="PANTHER" id="PTHR42923">
    <property type="entry name" value="PROTOPORPHYRINOGEN OXIDASE"/>
    <property type="match status" value="1"/>
</dbReference>
<gene>
    <name evidence="2" type="ORF">LCGC14_2747950</name>
</gene>
<proteinExistence type="predicted"/>
<accession>A0A0F9BBE8</accession>
<comment type="caution">
    <text evidence="2">The sequence shown here is derived from an EMBL/GenBank/DDBJ whole genome shotgun (WGS) entry which is preliminary data.</text>
</comment>
<organism evidence="2">
    <name type="scientific">marine sediment metagenome</name>
    <dbReference type="NCBI Taxonomy" id="412755"/>
    <lineage>
        <taxon>unclassified sequences</taxon>
        <taxon>metagenomes</taxon>
        <taxon>ecological metagenomes</taxon>
    </lineage>
</organism>
<dbReference type="PANTHER" id="PTHR42923:SF3">
    <property type="entry name" value="PROTOPORPHYRINOGEN OXIDASE"/>
    <property type="match status" value="1"/>
</dbReference>
<protein>
    <recommendedName>
        <fullName evidence="1">Amine oxidase domain-containing protein</fullName>
    </recommendedName>
</protein>